<dbReference type="EMBL" id="ML178873">
    <property type="protein sequence ID" value="TFK95814.1"/>
    <property type="molecule type" value="Genomic_DNA"/>
</dbReference>
<protein>
    <submittedName>
        <fullName evidence="1">Uncharacterized protein</fullName>
    </submittedName>
</protein>
<name>A0A5C3Q146_9AGAR</name>
<dbReference type="Proteomes" id="UP000305067">
    <property type="component" value="Unassembled WGS sequence"/>
</dbReference>
<dbReference type="AlphaFoldDB" id="A0A5C3Q146"/>
<sequence length="54" mass="6019">MSPCAYACSNCLELRLWLPEPFYSASSSASFRMYSYRSSSSRFAVFIAYATALG</sequence>
<accession>A0A5C3Q146</accession>
<evidence type="ECO:0000313" key="2">
    <source>
        <dbReference type="Proteomes" id="UP000305067"/>
    </source>
</evidence>
<gene>
    <name evidence="1" type="ORF">BDV98DRAFT_577077</name>
</gene>
<keyword evidence="2" id="KW-1185">Reference proteome</keyword>
<organism evidence="1 2">
    <name type="scientific">Pterulicium gracile</name>
    <dbReference type="NCBI Taxonomy" id="1884261"/>
    <lineage>
        <taxon>Eukaryota</taxon>
        <taxon>Fungi</taxon>
        <taxon>Dikarya</taxon>
        <taxon>Basidiomycota</taxon>
        <taxon>Agaricomycotina</taxon>
        <taxon>Agaricomycetes</taxon>
        <taxon>Agaricomycetidae</taxon>
        <taxon>Agaricales</taxon>
        <taxon>Pleurotineae</taxon>
        <taxon>Pterulaceae</taxon>
        <taxon>Pterulicium</taxon>
    </lineage>
</organism>
<proteinExistence type="predicted"/>
<evidence type="ECO:0000313" key="1">
    <source>
        <dbReference type="EMBL" id="TFK95814.1"/>
    </source>
</evidence>
<reference evidence="1 2" key="1">
    <citation type="journal article" date="2019" name="Nat. Ecol. Evol.">
        <title>Megaphylogeny resolves global patterns of mushroom evolution.</title>
        <authorList>
            <person name="Varga T."/>
            <person name="Krizsan K."/>
            <person name="Foldi C."/>
            <person name="Dima B."/>
            <person name="Sanchez-Garcia M."/>
            <person name="Sanchez-Ramirez S."/>
            <person name="Szollosi G.J."/>
            <person name="Szarkandi J.G."/>
            <person name="Papp V."/>
            <person name="Albert L."/>
            <person name="Andreopoulos W."/>
            <person name="Angelini C."/>
            <person name="Antonin V."/>
            <person name="Barry K.W."/>
            <person name="Bougher N.L."/>
            <person name="Buchanan P."/>
            <person name="Buyck B."/>
            <person name="Bense V."/>
            <person name="Catcheside P."/>
            <person name="Chovatia M."/>
            <person name="Cooper J."/>
            <person name="Damon W."/>
            <person name="Desjardin D."/>
            <person name="Finy P."/>
            <person name="Geml J."/>
            <person name="Haridas S."/>
            <person name="Hughes K."/>
            <person name="Justo A."/>
            <person name="Karasinski D."/>
            <person name="Kautmanova I."/>
            <person name="Kiss B."/>
            <person name="Kocsube S."/>
            <person name="Kotiranta H."/>
            <person name="LaButti K.M."/>
            <person name="Lechner B.E."/>
            <person name="Liimatainen K."/>
            <person name="Lipzen A."/>
            <person name="Lukacs Z."/>
            <person name="Mihaltcheva S."/>
            <person name="Morgado L.N."/>
            <person name="Niskanen T."/>
            <person name="Noordeloos M.E."/>
            <person name="Ohm R.A."/>
            <person name="Ortiz-Santana B."/>
            <person name="Ovrebo C."/>
            <person name="Racz N."/>
            <person name="Riley R."/>
            <person name="Savchenko A."/>
            <person name="Shiryaev A."/>
            <person name="Soop K."/>
            <person name="Spirin V."/>
            <person name="Szebenyi C."/>
            <person name="Tomsovsky M."/>
            <person name="Tulloss R.E."/>
            <person name="Uehling J."/>
            <person name="Grigoriev I.V."/>
            <person name="Vagvolgyi C."/>
            <person name="Papp T."/>
            <person name="Martin F.M."/>
            <person name="Miettinen O."/>
            <person name="Hibbett D.S."/>
            <person name="Nagy L.G."/>
        </authorList>
    </citation>
    <scope>NUCLEOTIDE SEQUENCE [LARGE SCALE GENOMIC DNA]</scope>
    <source>
        <strain evidence="1 2">CBS 309.79</strain>
    </source>
</reference>